<reference evidence="2" key="1">
    <citation type="journal article" date="2019" name="Int. J. Syst. Evol. Microbiol.">
        <title>The Global Catalogue of Microorganisms (GCM) 10K type strain sequencing project: providing services to taxonomists for standard genome sequencing and annotation.</title>
        <authorList>
            <consortium name="The Broad Institute Genomics Platform"/>
            <consortium name="The Broad Institute Genome Sequencing Center for Infectious Disease"/>
            <person name="Wu L."/>
            <person name="Ma J."/>
        </authorList>
    </citation>
    <scope>NUCLEOTIDE SEQUENCE [LARGE SCALE GENOMIC DNA]</scope>
    <source>
        <strain evidence="2">CGMCC 1.16619</strain>
    </source>
</reference>
<dbReference type="Pfam" id="PF21838">
    <property type="entry name" value="DUF6897"/>
    <property type="match status" value="1"/>
</dbReference>
<protein>
    <submittedName>
        <fullName evidence="1">DUF6897 domain-containing protein</fullName>
    </submittedName>
</protein>
<evidence type="ECO:0000313" key="2">
    <source>
        <dbReference type="Proteomes" id="UP001596114"/>
    </source>
</evidence>
<gene>
    <name evidence="1" type="ORF">ACFPPA_17490</name>
</gene>
<dbReference type="RefSeq" id="WP_377322260.1">
    <property type="nucleotide sequence ID" value="NZ_JBHSNF010000005.1"/>
</dbReference>
<dbReference type="EMBL" id="JBHSNF010000005">
    <property type="protein sequence ID" value="MFC5527540.1"/>
    <property type="molecule type" value="Genomic_DNA"/>
</dbReference>
<name>A0ABW0QRY0_9GAMM</name>
<comment type="caution">
    <text evidence="1">The sequence shown here is derived from an EMBL/GenBank/DDBJ whole genome shotgun (WGS) entry which is preliminary data.</text>
</comment>
<dbReference type="Proteomes" id="UP001596114">
    <property type="component" value="Unassembled WGS sequence"/>
</dbReference>
<sequence length="59" mass="6503">MLTELHGKDVVVHLGIFAGLTDSVKGKVVATNDHWIQVKTKKQLEFIFLASVKRITLAG</sequence>
<proteinExistence type="predicted"/>
<accession>A0ABW0QRY0</accession>
<dbReference type="InterPro" id="IPR054192">
    <property type="entry name" value="DUF6897"/>
</dbReference>
<evidence type="ECO:0000313" key="1">
    <source>
        <dbReference type="EMBL" id="MFC5527540.1"/>
    </source>
</evidence>
<organism evidence="1 2">
    <name type="scientific">Rhodanobacter ginsengisoli</name>
    <dbReference type="NCBI Taxonomy" id="418646"/>
    <lineage>
        <taxon>Bacteria</taxon>
        <taxon>Pseudomonadati</taxon>
        <taxon>Pseudomonadota</taxon>
        <taxon>Gammaproteobacteria</taxon>
        <taxon>Lysobacterales</taxon>
        <taxon>Rhodanobacteraceae</taxon>
        <taxon>Rhodanobacter</taxon>
    </lineage>
</organism>
<keyword evidence="2" id="KW-1185">Reference proteome</keyword>